<accession>A0A6M3IIE8</accession>
<protein>
    <submittedName>
        <fullName evidence="1">Uncharacterized protein</fullName>
    </submittedName>
</protein>
<sequence>MLTDKKIDELLLYLINLQLEPYSVKFNSIKDIPAEFYLMFETTIEQEKEFIKKAKTYLKKKTRMHDKWINVEIDNFILSWGLKYTTK</sequence>
<gene>
    <name evidence="1" type="ORF">MM415B01769_0009</name>
</gene>
<reference evidence="1" key="1">
    <citation type="submission" date="2020-03" db="EMBL/GenBank/DDBJ databases">
        <title>The deep terrestrial virosphere.</title>
        <authorList>
            <person name="Holmfeldt K."/>
            <person name="Nilsson E."/>
            <person name="Simone D."/>
            <person name="Lopez-Fernandez M."/>
            <person name="Wu X."/>
            <person name="de Brujin I."/>
            <person name="Lundin D."/>
            <person name="Andersson A."/>
            <person name="Bertilsson S."/>
            <person name="Dopson M."/>
        </authorList>
    </citation>
    <scope>NUCLEOTIDE SEQUENCE</scope>
    <source>
        <strain evidence="1">MM415B01769</strain>
    </source>
</reference>
<name>A0A6M3IIE8_9ZZZZ</name>
<organism evidence="1">
    <name type="scientific">viral metagenome</name>
    <dbReference type="NCBI Taxonomy" id="1070528"/>
    <lineage>
        <taxon>unclassified sequences</taxon>
        <taxon>metagenomes</taxon>
        <taxon>organismal metagenomes</taxon>
    </lineage>
</organism>
<evidence type="ECO:0000313" key="1">
    <source>
        <dbReference type="EMBL" id="QJA56918.1"/>
    </source>
</evidence>
<proteinExistence type="predicted"/>
<dbReference type="EMBL" id="MT141245">
    <property type="protein sequence ID" value="QJA56918.1"/>
    <property type="molecule type" value="Genomic_DNA"/>
</dbReference>
<dbReference type="AlphaFoldDB" id="A0A6M3IIE8"/>